<evidence type="ECO:0000313" key="11">
    <source>
        <dbReference type="Proteomes" id="UP000199226"/>
    </source>
</evidence>
<feature type="transmembrane region" description="Helical" evidence="7">
    <location>
        <begin position="392"/>
        <end position="412"/>
    </location>
</feature>
<dbReference type="PANTHER" id="PTHR30572">
    <property type="entry name" value="MEMBRANE COMPONENT OF TRANSPORTER-RELATED"/>
    <property type="match status" value="1"/>
</dbReference>
<protein>
    <submittedName>
        <fullName evidence="10">Putative ABC transport system permease protein</fullName>
    </submittedName>
</protein>
<evidence type="ECO:0000256" key="3">
    <source>
        <dbReference type="ARBA" id="ARBA00022692"/>
    </source>
</evidence>
<dbReference type="GO" id="GO:0022857">
    <property type="term" value="F:transmembrane transporter activity"/>
    <property type="evidence" value="ECO:0007669"/>
    <property type="project" value="TreeGrafter"/>
</dbReference>
<name>A0A1G9SSP6_9SPHI</name>
<evidence type="ECO:0000256" key="5">
    <source>
        <dbReference type="ARBA" id="ARBA00023136"/>
    </source>
</evidence>
<dbReference type="InterPro" id="IPR025857">
    <property type="entry name" value="MacB_PCD"/>
</dbReference>
<accession>A0A1G9SSP6</accession>
<comment type="subcellular location">
    <subcellularLocation>
        <location evidence="1">Cell membrane</location>
        <topology evidence="1">Multi-pass membrane protein</topology>
    </subcellularLocation>
</comment>
<feature type="domain" description="MacB-like periplasmic core" evidence="9">
    <location>
        <begin position="40"/>
        <end position="268"/>
    </location>
</feature>
<dbReference type="EMBL" id="FNHH01000011">
    <property type="protein sequence ID" value="SDM38430.1"/>
    <property type="molecule type" value="Genomic_DNA"/>
</dbReference>
<feature type="transmembrane region" description="Helical" evidence="7">
    <location>
        <begin position="354"/>
        <end position="380"/>
    </location>
</feature>
<dbReference type="InterPro" id="IPR003838">
    <property type="entry name" value="ABC3_permease_C"/>
</dbReference>
<evidence type="ECO:0000256" key="7">
    <source>
        <dbReference type="SAM" id="Phobius"/>
    </source>
</evidence>
<keyword evidence="4 7" id="KW-1133">Transmembrane helix</keyword>
<dbReference type="STRING" id="990371.SAMN05421813_11113"/>
<dbReference type="PANTHER" id="PTHR30572:SF4">
    <property type="entry name" value="ABC TRANSPORTER PERMEASE YTRF"/>
    <property type="match status" value="1"/>
</dbReference>
<evidence type="ECO:0000256" key="2">
    <source>
        <dbReference type="ARBA" id="ARBA00022475"/>
    </source>
</evidence>
<evidence type="ECO:0000256" key="4">
    <source>
        <dbReference type="ARBA" id="ARBA00022989"/>
    </source>
</evidence>
<keyword evidence="11" id="KW-1185">Reference proteome</keyword>
<comment type="similarity">
    <text evidence="6">Belongs to the ABC-4 integral membrane protein family.</text>
</comment>
<dbReference type="GO" id="GO:0005886">
    <property type="term" value="C:plasma membrane"/>
    <property type="evidence" value="ECO:0007669"/>
    <property type="project" value="UniProtKB-SubCell"/>
</dbReference>
<evidence type="ECO:0000259" key="8">
    <source>
        <dbReference type="Pfam" id="PF02687"/>
    </source>
</evidence>
<evidence type="ECO:0000256" key="1">
    <source>
        <dbReference type="ARBA" id="ARBA00004651"/>
    </source>
</evidence>
<reference evidence="11" key="1">
    <citation type="submission" date="2016-10" db="EMBL/GenBank/DDBJ databases">
        <authorList>
            <person name="Varghese N."/>
            <person name="Submissions S."/>
        </authorList>
    </citation>
    <scope>NUCLEOTIDE SEQUENCE [LARGE SCALE GENOMIC DNA]</scope>
    <source>
        <strain evidence="11">DSM 24536</strain>
    </source>
</reference>
<dbReference type="Proteomes" id="UP000199226">
    <property type="component" value="Unassembled WGS sequence"/>
</dbReference>
<feature type="transmembrane region" description="Helical" evidence="7">
    <location>
        <begin position="305"/>
        <end position="331"/>
    </location>
</feature>
<feature type="transmembrane region" description="Helical" evidence="7">
    <location>
        <begin position="40"/>
        <end position="61"/>
    </location>
</feature>
<proteinExistence type="inferred from homology"/>
<keyword evidence="2" id="KW-1003">Cell membrane</keyword>
<keyword evidence="3 7" id="KW-0812">Transmembrane</keyword>
<organism evidence="10 11">
    <name type="scientific">Daejeonella rubra</name>
    <dbReference type="NCBI Taxonomy" id="990371"/>
    <lineage>
        <taxon>Bacteria</taxon>
        <taxon>Pseudomonadati</taxon>
        <taxon>Bacteroidota</taxon>
        <taxon>Sphingobacteriia</taxon>
        <taxon>Sphingobacteriales</taxon>
        <taxon>Sphingobacteriaceae</taxon>
        <taxon>Daejeonella</taxon>
    </lineage>
</organism>
<evidence type="ECO:0000259" key="9">
    <source>
        <dbReference type="Pfam" id="PF12704"/>
    </source>
</evidence>
<dbReference type="AlphaFoldDB" id="A0A1G9SSP6"/>
<feature type="domain" description="ABC3 transporter permease C-terminal" evidence="8">
    <location>
        <begin position="308"/>
        <end position="422"/>
    </location>
</feature>
<evidence type="ECO:0000313" key="10">
    <source>
        <dbReference type="EMBL" id="SDM38430.1"/>
    </source>
</evidence>
<evidence type="ECO:0000256" key="6">
    <source>
        <dbReference type="ARBA" id="ARBA00038076"/>
    </source>
</evidence>
<dbReference type="InterPro" id="IPR050250">
    <property type="entry name" value="Macrolide_Exporter_MacB"/>
</dbReference>
<dbReference type="Pfam" id="PF12704">
    <property type="entry name" value="MacB_PCD"/>
    <property type="match status" value="1"/>
</dbReference>
<dbReference type="Pfam" id="PF02687">
    <property type="entry name" value="FtsX"/>
    <property type="match status" value="1"/>
</dbReference>
<sequence length="429" mass="46080">MKSCCQTSRTFYIYTMAGTMSYSENVKVAMQSVKGNKLRTFLTAIIIAIGLTALVGILTSIDAIEGSLNNTFSSMGANSFTIRNRGIGIRIGGGGQRPKRYKSIDYRQATAFKSNFDFPATISVNTFASFGGTAKYGNEKTNPNISVLGADENYLMSAGYKLAGGRNFSQSELEYGTSVVIIGDEIKTRLFPNADPINKIISIGNNKFRIVGLLAAKGSSVGFGGDKICVIPLLRAKQVMTISNPSYTISVMSDDPTQMEYAIGEATALFRNVRNLKIADENNFEITKSDAIAQTLVDNLKFVRIGGIVIGAITLIGAAIALMNIMIVSVTERTREIGIRKAIGATPLVIRRQFLIEAIVICLMGGITGVFLGILIGNLLSMVMGGSFIMPWGWTILGLSLCVGVGLISGLYPAVKASKLDPVESLRYE</sequence>
<gene>
    <name evidence="10" type="ORF">SAMN05421813_11113</name>
</gene>
<keyword evidence="5 7" id="KW-0472">Membrane</keyword>